<accession>A0A1J5RMZ9</accession>
<dbReference type="AlphaFoldDB" id="A0A1J5RMZ9"/>
<keyword evidence="2" id="KW-0812">Transmembrane</keyword>
<feature type="region of interest" description="Disordered" evidence="1">
    <location>
        <begin position="37"/>
        <end position="56"/>
    </location>
</feature>
<feature type="transmembrane region" description="Helical" evidence="2">
    <location>
        <begin position="12"/>
        <end position="30"/>
    </location>
</feature>
<organism evidence="3">
    <name type="scientific">mine drainage metagenome</name>
    <dbReference type="NCBI Taxonomy" id="410659"/>
    <lineage>
        <taxon>unclassified sequences</taxon>
        <taxon>metagenomes</taxon>
        <taxon>ecological metagenomes</taxon>
    </lineage>
</organism>
<name>A0A1J5RMZ9_9ZZZZ</name>
<sequence>MMGWSLESLRSLWTVWVVLFFTAIVLWAYWPKNKSKVESHADIPLRDDGSEDVPQH</sequence>
<dbReference type="Pfam" id="PF05545">
    <property type="entry name" value="FixQ"/>
    <property type="match status" value="1"/>
</dbReference>
<keyword evidence="2" id="KW-1133">Transmembrane helix</keyword>
<reference evidence="3" key="1">
    <citation type="submission" date="2016-10" db="EMBL/GenBank/DDBJ databases">
        <title>Sequence of Gallionella enrichment culture.</title>
        <authorList>
            <person name="Poehlein A."/>
            <person name="Muehling M."/>
            <person name="Daniel R."/>
        </authorList>
    </citation>
    <scope>NUCLEOTIDE SEQUENCE</scope>
</reference>
<proteinExistence type="predicted"/>
<evidence type="ECO:0000313" key="3">
    <source>
        <dbReference type="EMBL" id="OIQ97113.1"/>
    </source>
</evidence>
<dbReference type="InterPro" id="IPR008621">
    <property type="entry name" value="Cbb3-typ_cyt_oxidase_comp"/>
</dbReference>
<dbReference type="CDD" id="cd01324">
    <property type="entry name" value="cbb3_Oxidase_CcoQ"/>
    <property type="match status" value="1"/>
</dbReference>
<keyword evidence="2" id="KW-0472">Membrane</keyword>
<protein>
    <submittedName>
        <fullName evidence="3">Cbb3-type cytochrome oxidase component FixQ</fullName>
    </submittedName>
</protein>
<comment type="caution">
    <text evidence="3">The sequence shown here is derived from an EMBL/GenBank/DDBJ whole genome shotgun (WGS) entry which is preliminary data.</text>
</comment>
<dbReference type="EMBL" id="MLJW01000137">
    <property type="protein sequence ID" value="OIQ97113.1"/>
    <property type="molecule type" value="Genomic_DNA"/>
</dbReference>
<gene>
    <name evidence="3" type="ORF">GALL_208120</name>
</gene>
<evidence type="ECO:0000256" key="2">
    <source>
        <dbReference type="SAM" id="Phobius"/>
    </source>
</evidence>
<evidence type="ECO:0000256" key="1">
    <source>
        <dbReference type="SAM" id="MobiDB-lite"/>
    </source>
</evidence>